<dbReference type="GO" id="GO:0003824">
    <property type="term" value="F:catalytic activity"/>
    <property type="evidence" value="ECO:0007669"/>
    <property type="project" value="InterPro"/>
</dbReference>
<dbReference type="RefSeq" id="WP_185690934.1">
    <property type="nucleotide sequence ID" value="NZ_JACHVA010000004.1"/>
</dbReference>
<evidence type="ECO:0000256" key="2">
    <source>
        <dbReference type="ARBA" id="ARBA00005001"/>
    </source>
</evidence>
<organism evidence="7 8">
    <name type="scientific">Puniceicoccus vermicola</name>
    <dbReference type="NCBI Taxonomy" id="388746"/>
    <lineage>
        <taxon>Bacteria</taxon>
        <taxon>Pseudomonadati</taxon>
        <taxon>Verrucomicrobiota</taxon>
        <taxon>Opitutia</taxon>
        <taxon>Puniceicoccales</taxon>
        <taxon>Puniceicoccaceae</taxon>
        <taxon>Puniceicoccus</taxon>
    </lineage>
</organism>
<feature type="chain" id="PRO_5031289119" evidence="5">
    <location>
        <begin position="24"/>
        <end position="504"/>
    </location>
</feature>
<dbReference type="EMBL" id="JACHVA010000004">
    <property type="protein sequence ID" value="MBC2600176.1"/>
    <property type="molecule type" value="Genomic_DNA"/>
</dbReference>
<evidence type="ECO:0000256" key="4">
    <source>
        <dbReference type="ARBA" id="ARBA00022764"/>
    </source>
</evidence>
<dbReference type="UniPathway" id="UPA00637"/>
<keyword evidence="5" id="KW-0732">Signal</keyword>
<evidence type="ECO:0000259" key="6">
    <source>
        <dbReference type="Pfam" id="PF04349"/>
    </source>
</evidence>
<evidence type="ECO:0000256" key="3">
    <source>
        <dbReference type="ARBA" id="ARBA00009284"/>
    </source>
</evidence>
<dbReference type="Pfam" id="PF04349">
    <property type="entry name" value="MdoG"/>
    <property type="match status" value="1"/>
</dbReference>
<dbReference type="GO" id="GO:0051274">
    <property type="term" value="P:beta-glucan biosynthetic process"/>
    <property type="evidence" value="ECO:0007669"/>
    <property type="project" value="TreeGrafter"/>
</dbReference>
<gene>
    <name evidence="7" type="ORF">H5P30_00105</name>
</gene>
<evidence type="ECO:0000313" key="8">
    <source>
        <dbReference type="Proteomes" id="UP000525652"/>
    </source>
</evidence>
<evidence type="ECO:0000256" key="1">
    <source>
        <dbReference type="ARBA" id="ARBA00004418"/>
    </source>
</evidence>
<dbReference type="Gene3D" id="2.70.98.10">
    <property type="match status" value="1"/>
</dbReference>
<evidence type="ECO:0000256" key="5">
    <source>
        <dbReference type="SAM" id="SignalP"/>
    </source>
</evidence>
<name>A0A7X1AUB5_9BACT</name>
<feature type="domain" description="Glucan biosynthesis periplasmic MdoG C-terminal" evidence="6">
    <location>
        <begin position="33"/>
        <end position="502"/>
    </location>
</feature>
<dbReference type="Proteomes" id="UP000525652">
    <property type="component" value="Unassembled WGS sequence"/>
</dbReference>
<dbReference type="Gene3D" id="2.60.40.10">
    <property type="entry name" value="Immunoglobulins"/>
    <property type="match status" value="1"/>
</dbReference>
<dbReference type="PANTHER" id="PTHR30504">
    <property type="entry name" value="GLUCANS BIOSYNTHESIS PROTEIN"/>
    <property type="match status" value="1"/>
</dbReference>
<dbReference type="InterPro" id="IPR014718">
    <property type="entry name" value="GH-type_carb-bd"/>
</dbReference>
<reference evidence="7 8" key="1">
    <citation type="submission" date="2020-07" db="EMBL/GenBank/DDBJ databases">
        <authorList>
            <person name="Feng X."/>
        </authorList>
    </citation>
    <scope>NUCLEOTIDE SEQUENCE [LARGE SCALE GENOMIC DNA]</scope>
    <source>
        <strain evidence="7 8">JCM14086</strain>
    </source>
</reference>
<protein>
    <submittedName>
        <fullName evidence="7">Glucan biosynthesis protein G</fullName>
    </submittedName>
</protein>
<dbReference type="PIRSF" id="PIRSF006281">
    <property type="entry name" value="MdoG"/>
    <property type="match status" value="1"/>
</dbReference>
<keyword evidence="4" id="KW-0574">Periplasm</keyword>
<comment type="subcellular location">
    <subcellularLocation>
        <location evidence="1">Periplasm</location>
    </subcellularLocation>
</comment>
<keyword evidence="8" id="KW-1185">Reference proteome</keyword>
<dbReference type="InterPro" id="IPR014756">
    <property type="entry name" value="Ig_E-set"/>
</dbReference>
<sequence>MTDWKRLWTGTLLSLLAGSYAWAAGAERLTVDFPYVEQAAKRLAEKPYSPPDTIPEELQSIDYDDYREIRFNPIKALWADEQLPFRIEFFHLGYLYNESVTVNETTPTHKQKIPYSSELFDYGKNSDLAADLPSDLGYAGIRILYPLNNPEVYDEVAVFQGASYFRMLSRGQIWGLSSRGLAINTGTAAGESFPIFREFWLRKPKPKDRELLFYALLDGKWATGAYEFKLIPGDPTTMKIRATLFFRQIPTRIGLAPFSSMFWYGEVSMDRPADYRPEVHDSDNLVMESSSGEFLSRPLINPKEITESFFQFDGVKGWGLLQRDRIFGNYEDIEAAYHLRPGGWVVPKDGFGAGSVYLLELPVEEETEDNIAAMWIPEETPQAQQPYTFSYDLSVPTNNPSPNGWVQATRQGRSLDGRRQIVVDWGGGSLAGIAPSENVEVVLSATPEDLVEEQTLQKNPYNNSWRMVLYLREPTPEDTEGNLRAFLRFNDQILTETWTHLWKP</sequence>
<evidence type="ECO:0000313" key="7">
    <source>
        <dbReference type="EMBL" id="MBC2600176.1"/>
    </source>
</evidence>
<proteinExistence type="inferred from homology"/>
<dbReference type="GO" id="GO:0030246">
    <property type="term" value="F:carbohydrate binding"/>
    <property type="evidence" value="ECO:0007669"/>
    <property type="project" value="InterPro"/>
</dbReference>
<dbReference type="InterPro" id="IPR014438">
    <property type="entry name" value="Glucan_biosyn_MdoG/MdoD"/>
</dbReference>
<dbReference type="SUPFAM" id="SSF81296">
    <property type="entry name" value="E set domains"/>
    <property type="match status" value="1"/>
</dbReference>
<feature type="signal peptide" evidence="5">
    <location>
        <begin position="1"/>
        <end position="23"/>
    </location>
</feature>
<dbReference type="PANTHER" id="PTHR30504:SF2">
    <property type="entry name" value="GLUCANS BIOSYNTHESIS PROTEIN G"/>
    <property type="match status" value="1"/>
</dbReference>
<comment type="similarity">
    <text evidence="3">Belongs to the OpgD/OpgG family.</text>
</comment>
<dbReference type="InterPro" id="IPR011013">
    <property type="entry name" value="Gal_mutarotase_sf_dom"/>
</dbReference>
<dbReference type="InterPro" id="IPR013783">
    <property type="entry name" value="Ig-like_fold"/>
</dbReference>
<comment type="pathway">
    <text evidence="2">Glycan metabolism; osmoregulated periplasmic glucan (OPG) biosynthesis.</text>
</comment>
<accession>A0A7X1AUB5</accession>
<dbReference type="GO" id="GO:0030288">
    <property type="term" value="C:outer membrane-bounded periplasmic space"/>
    <property type="evidence" value="ECO:0007669"/>
    <property type="project" value="TreeGrafter"/>
</dbReference>
<dbReference type="AlphaFoldDB" id="A0A7X1AUB5"/>
<dbReference type="SUPFAM" id="SSF74650">
    <property type="entry name" value="Galactose mutarotase-like"/>
    <property type="match status" value="1"/>
</dbReference>
<dbReference type="InterPro" id="IPR007444">
    <property type="entry name" value="Glucan_biosyn_MdoG_C"/>
</dbReference>
<comment type="caution">
    <text evidence="7">The sequence shown here is derived from an EMBL/GenBank/DDBJ whole genome shotgun (WGS) entry which is preliminary data.</text>
</comment>